<keyword evidence="5" id="KW-1185">Reference proteome</keyword>
<accession>A0A5C6CTL0</accession>
<dbReference type="SFLD" id="SFLDF00562">
    <property type="entry name" value="HemN-like__clustered_with_heat"/>
    <property type="match status" value="1"/>
</dbReference>
<comment type="function">
    <text evidence="2">Probably acts as a heme chaperone, transferring heme to an unknown acceptor. Binds one molecule of heme per monomer, possibly covalently. Binds 1 [4Fe-4S] cluster. The cluster is coordinated with 3 cysteines and an exchangeable S-adenosyl-L-methionine.</text>
</comment>
<keyword evidence="2" id="KW-0408">Iron</keyword>
<dbReference type="EMBL" id="SJPT01000001">
    <property type="protein sequence ID" value="TWU27205.1"/>
    <property type="molecule type" value="Genomic_DNA"/>
</dbReference>
<comment type="subcellular location">
    <subcellularLocation>
        <location evidence="2">Cytoplasm</location>
    </subcellularLocation>
</comment>
<protein>
    <recommendedName>
        <fullName evidence="2">Heme chaperone HemW</fullName>
    </recommendedName>
</protein>
<evidence type="ECO:0000256" key="2">
    <source>
        <dbReference type="RuleBase" id="RU364116"/>
    </source>
</evidence>
<comment type="caution">
    <text evidence="4">The sequence shown here is derived from an EMBL/GenBank/DDBJ whole genome shotgun (WGS) entry which is preliminary data.</text>
</comment>
<dbReference type="OrthoDB" id="9808022at2"/>
<keyword evidence="2" id="KW-0949">S-adenosyl-L-methionine</keyword>
<dbReference type="Gene3D" id="3.80.30.20">
    <property type="entry name" value="tm_1862 like domain"/>
    <property type="match status" value="1"/>
</dbReference>
<keyword evidence="2" id="KW-0411">Iron-sulfur</keyword>
<dbReference type="AlphaFoldDB" id="A0A5C6CTL0"/>
<dbReference type="SFLD" id="SFLDS00029">
    <property type="entry name" value="Radical_SAM"/>
    <property type="match status" value="1"/>
</dbReference>
<proteinExistence type="inferred from homology"/>
<dbReference type="GO" id="GO:0005737">
    <property type="term" value="C:cytoplasm"/>
    <property type="evidence" value="ECO:0007669"/>
    <property type="project" value="UniProtKB-SubCell"/>
</dbReference>
<reference evidence="4 5" key="1">
    <citation type="submission" date="2019-02" db="EMBL/GenBank/DDBJ databases">
        <title>Deep-cultivation of Planctomycetes and their phenomic and genomic characterization uncovers novel biology.</title>
        <authorList>
            <person name="Wiegand S."/>
            <person name="Jogler M."/>
            <person name="Boedeker C."/>
            <person name="Pinto D."/>
            <person name="Vollmers J."/>
            <person name="Rivas-Marin E."/>
            <person name="Kohn T."/>
            <person name="Peeters S.H."/>
            <person name="Heuer A."/>
            <person name="Rast P."/>
            <person name="Oberbeckmann S."/>
            <person name="Bunk B."/>
            <person name="Jeske O."/>
            <person name="Meyerdierks A."/>
            <person name="Storesund J.E."/>
            <person name="Kallscheuer N."/>
            <person name="Luecker S."/>
            <person name="Lage O.M."/>
            <person name="Pohl T."/>
            <person name="Merkel B.J."/>
            <person name="Hornburger P."/>
            <person name="Mueller R.-W."/>
            <person name="Bruemmer F."/>
            <person name="Labrenz M."/>
            <person name="Spormann A.M."/>
            <person name="Op Den Camp H."/>
            <person name="Overmann J."/>
            <person name="Amann R."/>
            <person name="Jetten M.S.M."/>
            <person name="Mascher T."/>
            <person name="Medema M.H."/>
            <person name="Devos D.P."/>
            <person name="Kaster A.-K."/>
            <person name="Ovreas L."/>
            <person name="Rohde M."/>
            <person name="Galperin M.Y."/>
            <person name="Jogler C."/>
        </authorList>
    </citation>
    <scope>NUCLEOTIDE SEQUENCE [LARGE SCALE GENOMIC DNA]</scope>
    <source>
        <strain evidence="4 5">Pla52o</strain>
    </source>
</reference>
<dbReference type="CDD" id="cd01335">
    <property type="entry name" value="Radical_SAM"/>
    <property type="match status" value="1"/>
</dbReference>
<feature type="domain" description="Radical SAM core" evidence="3">
    <location>
        <begin position="12"/>
        <end position="243"/>
    </location>
</feature>
<dbReference type="GO" id="GO:0046872">
    <property type="term" value="F:metal ion binding"/>
    <property type="evidence" value="ECO:0007669"/>
    <property type="project" value="UniProtKB-UniRule"/>
</dbReference>
<comment type="similarity">
    <text evidence="1">Belongs to the anaerobic coproporphyrinogen-III oxidase family. HemW subfamily.</text>
</comment>
<organism evidence="4 5">
    <name type="scientific">Novipirellula galeiformis</name>
    <dbReference type="NCBI Taxonomy" id="2528004"/>
    <lineage>
        <taxon>Bacteria</taxon>
        <taxon>Pseudomonadati</taxon>
        <taxon>Planctomycetota</taxon>
        <taxon>Planctomycetia</taxon>
        <taxon>Pirellulales</taxon>
        <taxon>Pirellulaceae</taxon>
        <taxon>Novipirellula</taxon>
    </lineage>
</organism>
<dbReference type="InterPro" id="IPR034505">
    <property type="entry name" value="Coproporphyrinogen-III_oxidase"/>
</dbReference>
<sequence>MQTKLAPSDPNWAWPTSRSAYVHVPFCRHRCGYCNFSVIANRDELMKPFLSAIDQELASLDRPEIDTLFLGGGTPTHLPVAELDWLLKQLAVRFDLSEHSERSVEANPEDIDEEKLRVLADNGINRISLGVQSFTPEKLKLLQRSHSAAQAAAAIELAAKWIGNVSVDLIFAAPGESVSDWQADLQTALDLPINHLSTYALTFEKGTSFWNAKRLGRLEGVDEDVEVAMYTLTRQVTAQRGIHHYEISNFAKDGFRCRHNLAYWEGRGWYAAGPGAARFVEGRREVNHRSTTTYLKRIESNQSPIAESEPITQEQYARERAAFGVRMIDGIDFAKLSRETGVDLFTLCAEAIETSTRDGFIQRRGDHISLTPRGILFADSVASELLG</sequence>
<dbReference type="PANTHER" id="PTHR13932:SF5">
    <property type="entry name" value="RADICAL S-ADENOSYL METHIONINE DOMAIN-CONTAINING PROTEIN 1, MITOCHONDRIAL"/>
    <property type="match status" value="1"/>
</dbReference>
<dbReference type="RefSeq" id="WP_146593432.1">
    <property type="nucleotide sequence ID" value="NZ_SJPT01000001.1"/>
</dbReference>
<dbReference type="SFLD" id="SFLDF00288">
    <property type="entry name" value="HemN-like__clustered_with_nucl"/>
    <property type="match status" value="1"/>
</dbReference>
<dbReference type="InterPro" id="IPR010723">
    <property type="entry name" value="HemN_C"/>
</dbReference>
<keyword evidence="2" id="KW-0479">Metal-binding</keyword>
<keyword evidence="2" id="KW-0004">4Fe-4S</keyword>
<dbReference type="GO" id="GO:0004109">
    <property type="term" value="F:coproporphyrinogen oxidase activity"/>
    <property type="evidence" value="ECO:0007669"/>
    <property type="project" value="InterPro"/>
</dbReference>
<dbReference type="PROSITE" id="PS51918">
    <property type="entry name" value="RADICAL_SAM"/>
    <property type="match status" value="1"/>
</dbReference>
<dbReference type="SMART" id="SM00729">
    <property type="entry name" value="Elp3"/>
    <property type="match status" value="1"/>
</dbReference>
<evidence type="ECO:0000259" key="3">
    <source>
        <dbReference type="PROSITE" id="PS51918"/>
    </source>
</evidence>
<dbReference type="NCBIfam" id="TIGR00539">
    <property type="entry name" value="hemN_rel"/>
    <property type="match status" value="1"/>
</dbReference>
<evidence type="ECO:0000313" key="5">
    <source>
        <dbReference type="Proteomes" id="UP000316304"/>
    </source>
</evidence>
<keyword evidence="2" id="KW-0963">Cytoplasm</keyword>
<keyword evidence="2" id="KW-0143">Chaperone</keyword>
<keyword evidence="4" id="KW-0560">Oxidoreductase</keyword>
<dbReference type="InterPro" id="IPR007197">
    <property type="entry name" value="rSAM"/>
</dbReference>
<dbReference type="InterPro" id="IPR023404">
    <property type="entry name" value="rSAM_horseshoe"/>
</dbReference>
<evidence type="ECO:0000313" key="4">
    <source>
        <dbReference type="EMBL" id="TWU27205.1"/>
    </source>
</evidence>
<dbReference type="GO" id="GO:0051539">
    <property type="term" value="F:4 iron, 4 sulfur cluster binding"/>
    <property type="evidence" value="ECO:0007669"/>
    <property type="project" value="UniProtKB-UniRule"/>
</dbReference>
<gene>
    <name evidence="4" type="ORF">Pla52o_10690</name>
</gene>
<evidence type="ECO:0000256" key="1">
    <source>
        <dbReference type="ARBA" id="ARBA00006100"/>
    </source>
</evidence>
<dbReference type="InterPro" id="IPR004559">
    <property type="entry name" value="HemW-like"/>
</dbReference>
<dbReference type="SFLD" id="SFLDG01065">
    <property type="entry name" value="anaerobic_coproporphyrinogen-I"/>
    <property type="match status" value="1"/>
</dbReference>
<name>A0A5C6CTL0_9BACT</name>
<dbReference type="Proteomes" id="UP000316304">
    <property type="component" value="Unassembled WGS sequence"/>
</dbReference>
<dbReference type="GO" id="GO:0006779">
    <property type="term" value="P:porphyrin-containing compound biosynthetic process"/>
    <property type="evidence" value="ECO:0007669"/>
    <property type="project" value="InterPro"/>
</dbReference>
<dbReference type="SFLD" id="SFLDG01082">
    <property type="entry name" value="B12-binding_domain_containing"/>
    <property type="match status" value="1"/>
</dbReference>
<dbReference type="Pfam" id="PF06969">
    <property type="entry name" value="HemN_C"/>
    <property type="match status" value="1"/>
</dbReference>
<dbReference type="InterPro" id="IPR058240">
    <property type="entry name" value="rSAM_sf"/>
</dbReference>
<dbReference type="Pfam" id="PF04055">
    <property type="entry name" value="Radical_SAM"/>
    <property type="match status" value="1"/>
</dbReference>
<dbReference type="InterPro" id="IPR006638">
    <property type="entry name" value="Elp3/MiaA/NifB-like_rSAM"/>
</dbReference>
<keyword evidence="2" id="KW-0349">Heme</keyword>
<dbReference type="PANTHER" id="PTHR13932">
    <property type="entry name" value="COPROPORPHYRINIGEN III OXIDASE"/>
    <property type="match status" value="1"/>
</dbReference>
<dbReference type="SUPFAM" id="SSF102114">
    <property type="entry name" value="Radical SAM enzymes"/>
    <property type="match status" value="1"/>
</dbReference>